<name>A0A3D8ISS6_9HELI</name>
<evidence type="ECO:0000256" key="3">
    <source>
        <dbReference type="ARBA" id="ARBA00022475"/>
    </source>
</evidence>
<dbReference type="GO" id="GO:0005886">
    <property type="term" value="C:plasma membrane"/>
    <property type="evidence" value="ECO:0007669"/>
    <property type="project" value="UniProtKB-SubCell"/>
</dbReference>
<sequence>MQLLFSTQLHTMLYTILLATITILAVLNPFGNLPQFIAMTEELETSLRQSLFRNILYTSFIIVVLFLLSGPFIMRYLFNVDLNDLRIAGGLLLILVSLKNLLFQSHKATTHYATTNKGELLSQSIVPMAFPMLVGPGTLSTSIVISEENGTFVALSAVVVAFVFMLILFHFAATIERVLGKLVLHVFSRIALVFIMAMGVKMMIIGLKATLL</sequence>
<dbReference type="PANTHER" id="PTHR33508:SF1">
    <property type="entry name" value="UPF0056 MEMBRANE PROTEIN YHCE"/>
    <property type="match status" value="1"/>
</dbReference>
<feature type="transmembrane region" description="Helical" evidence="7">
    <location>
        <begin position="186"/>
        <end position="207"/>
    </location>
</feature>
<protein>
    <recommendedName>
        <fullName evidence="7">UPF0056 membrane protein</fullName>
    </recommendedName>
</protein>
<feature type="transmembrane region" description="Helical" evidence="7">
    <location>
        <begin position="51"/>
        <end position="73"/>
    </location>
</feature>
<comment type="similarity">
    <text evidence="2 7">Belongs to the UPF0056 (MarC) family.</text>
</comment>
<feature type="transmembrane region" description="Helical" evidence="7">
    <location>
        <begin position="151"/>
        <end position="174"/>
    </location>
</feature>
<evidence type="ECO:0000256" key="6">
    <source>
        <dbReference type="ARBA" id="ARBA00023136"/>
    </source>
</evidence>
<organism evidence="8 9">
    <name type="scientific">Helicobacter equorum</name>
    <dbReference type="NCBI Taxonomy" id="361872"/>
    <lineage>
        <taxon>Bacteria</taxon>
        <taxon>Pseudomonadati</taxon>
        <taxon>Campylobacterota</taxon>
        <taxon>Epsilonproteobacteria</taxon>
        <taxon>Campylobacterales</taxon>
        <taxon>Helicobacteraceae</taxon>
        <taxon>Helicobacter</taxon>
    </lineage>
</organism>
<keyword evidence="3" id="KW-1003">Cell membrane</keyword>
<proteinExistence type="inferred from homology"/>
<comment type="subcellular location">
    <subcellularLocation>
        <location evidence="1 7">Cell membrane</location>
        <topology evidence="1 7">Multi-pass membrane protein</topology>
    </subcellularLocation>
</comment>
<evidence type="ECO:0000256" key="1">
    <source>
        <dbReference type="ARBA" id="ARBA00004651"/>
    </source>
</evidence>
<feature type="transmembrane region" description="Helical" evidence="7">
    <location>
        <begin position="85"/>
        <end position="103"/>
    </location>
</feature>
<dbReference type="PANTHER" id="PTHR33508">
    <property type="entry name" value="UPF0056 MEMBRANE PROTEIN YHCE"/>
    <property type="match status" value="1"/>
</dbReference>
<comment type="caution">
    <text evidence="8">The sequence shown here is derived from an EMBL/GenBank/DDBJ whole genome shotgun (WGS) entry which is preliminary data.</text>
</comment>
<dbReference type="NCBIfam" id="TIGR00427">
    <property type="entry name" value="NAAT family transporter"/>
    <property type="match status" value="1"/>
</dbReference>
<evidence type="ECO:0000256" key="7">
    <source>
        <dbReference type="RuleBase" id="RU362048"/>
    </source>
</evidence>
<keyword evidence="9" id="KW-1185">Reference proteome</keyword>
<feature type="transmembrane region" description="Helical" evidence="7">
    <location>
        <begin position="124"/>
        <end position="145"/>
    </location>
</feature>
<dbReference type="EMBL" id="NXLT01000002">
    <property type="protein sequence ID" value="RDU68083.1"/>
    <property type="molecule type" value="Genomic_DNA"/>
</dbReference>
<evidence type="ECO:0000256" key="5">
    <source>
        <dbReference type="ARBA" id="ARBA00022989"/>
    </source>
</evidence>
<evidence type="ECO:0000256" key="4">
    <source>
        <dbReference type="ARBA" id="ARBA00022692"/>
    </source>
</evidence>
<dbReference type="InterPro" id="IPR002771">
    <property type="entry name" value="Multi_antbiot-R_MarC"/>
</dbReference>
<keyword evidence="5 7" id="KW-1133">Transmembrane helix</keyword>
<keyword evidence="6 7" id="KW-0472">Membrane</keyword>
<accession>A0A3D8ISS6</accession>
<evidence type="ECO:0000313" key="8">
    <source>
        <dbReference type="EMBL" id="RDU68083.1"/>
    </source>
</evidence>
<feature type="transmembrane region" description="Helical" evidence="7">
    <location>
        <begin position="12"/>
        <end position="30"/>
    </location>
</feature>
<dbReference type="OrthoDB" id="21094at2"/>
<dbReference type="AlphaFoldDB" id="A0A3D8ISS6"/>
<gene>
    <name evidence="8" type="ORF">CQA54_02130</name>
</gene>
<reference evidence="8 9" key="1">
    <citation type="submission" date="2018-04" db="EMBL/GenBank/DDBJ databases">
        <title>Novel Campyloabacter and Helicobacter Species and Strains.</title>
        <authorList>
            <person name="Mannion A.J."/>
            <person name="Shen Z."/>
            <person name="Fox J.G."/>
        </authorList>
    </citation>
    <scope>NUCLEOTIDE SEQUENCE [LARGE SCALE GENOMIC DNA]</scope>
    <source>
        <strain evidence="8 9">MIT 12-6600</strain>
    </source>
</reference>
<keyword evidence="4 7" id="KW-0812">Transmembrane</keyword>
<evidence type="ECO:0000313" key="9">
    <source>
        <dbReference type="Proteomes" id="UP000256514"/>
    </source>
</evidence>
<dbReference type="Pfam" id="PF01914">
    <property type="entry name" value="MarC"/>
    <property type="match status" value="1"/>
</dbReference>
<dbReference type="Proteomes" id="UP000256514">
    <property type="component" value="Unassembled WGS sequence"/>
</dbReference>
<evidence type="ECO:0000256" key="2">
    <source>
        <dbReference type="ARBA" id="ARBA00009784"/>
    </source>
</evidence>